<dbReference type="KEGG" id="ovi:T265_06407"/>
<evidence type="ECO:0000313" key="2">
    <source>
        <dbReference type="Proteomes" id="UP000054324"/>
    </source>
</evidence>
<gene>
    <name evidence="1" type="ORF">T265_06407</name>
</gene>
<evidence type="ECO:0000313" key="1">
    <source>
        <dbReference type="EMBL" id="KER26284.1"/>
    </source>
</evidence>
<proteinExistence type="predicted"/>
<organism evidence="1 2">
    <name type="scientific">Opisthorchis viverrini</name>
    <name type="common">Southeast Asian liver fluke</name>
    <dbReference type="NCBI Taxonomy" id="6198"/>
    <lineage>
        <taxon>Eukaryota</taxon>
        <taxon>Metazoa</taxon>
        <taxon>Spiralia</taxon>
        <taxon>Lophotrochozoa</taxon>
        <taxon>Platyhelminthes</taxon>
        <taxon>Trematoda</taxon>
        <taxon>Digenea</taxon>
        <taxon>Opisthorchiida</taxon>
        <taxon>Opisthorchiata</taxon>
        <taxon>Opisthorchiidae</taxon>
        <taxon>Opisthorchis</taxon>
    </lineage>
</organism>
<dbReference type="EMBL" id="KL596751">
    <property type="protein sequence ID" value="KER26284.1"/>
    <property type="molecule type" value="Genomic_DNA"/>
</dbReference>
<name>A0A075ADU5_OPIVI</name>
<accession>A0A075ADU5</accession>
<dbReference type="GeneID" id="20320586"/>
<dbReference type="AlphaFoldDB" id="A0A075ADU5"/>
<dbReference type="Proteomes" id="UP000054324">
    <property type="component" value="Unassembled WGS sequence"/>
</dbReference>
<dbReference type="RefSeq" id="XP_009169929.1">
    <property type="nucleotide sequence ID" value="XM_009171665.1"/>
</dbReference>
<sequence>MCPQASPAHAPHKRLRTISAHSLATSSMAGKQDEVADSLSDVASCGGSNSQGSVLGPELFELHVNYLKGLEILSSTYAGGLGLVATSDVNHFRNDPEAL</sequence>
<reference evidence="1 2" key="1">
    <citation type="submission" date="2013-11" db="EMBL/GenBank/DDBJ databases">
        <title>Opisthorchis viverrini - life in the bile duct.</title>
        <authorList>
            <person name="Young N.D."/>
            <person name="Nagarajan N."/>
            <person name="Lin S.J."/>
            <person name="Korhonen P.K."/>
            <person name="Jex A.R."/>
            <person name="Hall R.S."/>
            <person name="Safavi-Hemami H."/>
            <person name="Kaewkong W."/>
            <person name="Bertrand D."/>
            <person name="Gao S."/>
            <person name="Seet Q."/>
            <person name="Wongkham S."/>
            <person name="Teh B.T."/>
            <person name="Wongkham C."/>
            <person name="Intapan P.M."/>
            <person name="Maleewong W."/>
            <person name="Yang X."/>
            <person name="Hu M."/>
            <person name="Wang Z."/>
            <person name="Hofmann A."/>
            <person name="Sternberg P.W."/>
            <person name="Tan P."/>
            <person name="Wang J."/>
            <person name="Gasser R.B."/>
        </authorList>
    </citation>
    <scope>NUCLEOTIDE SEQUENCE [LARGE SCALE GENOMIC DNA]</scope>
</reference>
<protein>
    <submittedName>
        <fullName evidence="1">Uncharacterized protein</fullName>
    </submittedName>
</protein>
<keyword evidence="2" id="KW-1185">Reference proteome</keyword>
<dbReference type="CTD" id="20320586"/>